<keyword evidence="2" id="KW-0808">Transferase</keyword>
<evidence type="ECO:0000259" key="6">
    <source>
        <dbReference type="PROSITE" id="PS50405"/>
    </source>
</evidence>
<dbReference type="EMBL" id="CP076642">
    <property type="protein sequence ID" value="QXO15804.1"/>
    <property type="molecule type" value="Genomic_DNA"/>
</dbReference>
<evidence type="ECO:0000313" key="7">
    <source>
        <dbReference type="EMBL" id="QXO15804.1"/>
    </source>
</evidence>
<comment type="catalytic activity">
    <reaction evidence="3">
        <text>RX + glutathione = an S-substituted glutathione + a halide anion + H(+)</text>
        <dbReference type="Rhea" id="RHEA:16437"/>
        <dbReference type="ChEBI" id="CHEBI:15378"/>
        <dbReference type="ChEBI" id="CHEBI:16042"/>
        <dbReference type="ChEBI" id="CHEBI:17792"/>
        <dbReference type="ChEBI" id="CHEBI:57925"/>
        <dbReference type="ChEBI" id="CHEBI:90779"/>
        <dbReference type="EC" id="2.5.1.18"/>
    </reaction>
</comment>
<evidence type="ECO:0000259" key="5">
    <source>
        <dbReference type="PROSITE" id="PS50404"/>
    </source>
</evidence>
<dbReference type="Gene3D" id="1.20.1050.10">
    <property type="match status" value="1"/>
</dbReference>
<dbReference type="EC" id="2.5.1.18" evidence="1"/>
<organism evidence="7 8">
    <name type="scientific">Vibrio ostreae</name>
    <dbReference type="NCBI Taxonomy" id="2841925"/>
    <lineage>
        <taxon>Bacteria</taxon>
        <taxon>Pseudomonadati</taxon>
        <taxon>Pseudomonadota</taxon>
        <taxon>Gammaproteobacteria</taxon>
        <taxon>Vibrionales</taxon>
        <taxon>Vibrionaceae</taxon>
        <taxon>Vibrio</taxon>
    </lineage>
</organism>
<dbReference type="CDD" id="cd03046">
    <property type="entry name" value="GST_N_GTT1_like"/>
    <property type="match status" value="1"/>
</dbReference>
<dbReference type="Proteomes" id="UP000694232">
    <property type="component" value="Chromosome 2"/>
</dbReference>
<evidence type="ECO:0000256" key="3">
    <source>
        <dbReference type="ARBA" id="ARBA00047960"/>
    </source>
</evidence>
<dbReference type="GO" id="GO:0005737">
    <property type="term" value="C:cytoplasm"/>
    <property type="evidence" value="ECO:0007669"/>
    <property type="project" value="UniProtKB-ARBA"/>
</dbReference>
<dbReference type="Pfam" id="PF00043">
    <property type="entry name" value="GST_C"/>
    <property type="match status" value="1"/>
</dbReference>
<dbReference type="PROSITE" id="PS50404">
    <property type="entry name" value="GST_NTER"/>
    <property type="match status" value="1"/>
</dbReference>
<dbReference type="PANTHER" id="PTHR44051:SF9">
    <property type="entry name" value="GLUTATHIONE S-TRANSFERASE 1"/>
    <property type="match status" value="1"/>
</dbReference>
<dbReference type="PROSITE" id="PS50405">
    <property type="entry name" value="GST_CTER"/>
    <property type="match status" value="1"/>
</dbReference>
<sequence>MITLHHLNQSRSKRIIWLLEELGVEYRVVPYLRDKATFLAPPELKSIHPLGKSPVIEIDGRVMAESGAITEYLIERYAPQQLAPAKDSDEYIDYLQWLHFAESSGMLPLLLKLFIGMESAQTEFLEKYANGEAAKVLGYVDAQLAGKQYLVAGKLTGADIMMSFIAEAVYMSGMQEHFPNIKAYLAHLSTLPGYQKANQTEAELSA</sequence>
<dbReference type="PANTHER" id="PTHR44051">
    <property type="entry name" value="GLUTATHIONE S-TRANSFERASE-RELATED"/>
    <property type="match status" value="1"/>
</dbReference>
<proteinExistence type="inferred from homology"/>
<accession>A0A975U5Z4</accession>
<comment type="similarity">
    <text evidence="4">Belongs to the GST superfamily.</text>
</comment>
<evidence type="ECO:0000256" key="4">
    <source>
        <dbReference type="RuleBase" id="RU003494"/>
    </source>
</evidence>
<dbReference type="KEGG" id="vos:KNV97_05165"/>
<protein>
    <recommendedName>
        <fullName evidence="1">glutathione transferase</fullName>
        <ecNumber evidence="1">2.5.1.18</ecNumber>
    </recommendedName>
</protein>
<dbReference type="InterPro" id="IPR004046">
    <property type="entry name" value="GST_C"/>
</dbReference>
<dbReference type="InterPro" id="IPR036282">
    <property type="entry name" value="Glutathione-S-Trfase_C_sf"/>
</dbReference>
<dbReference type="GO" id="GO:0004601">
    <property type="term" value="F:peroxidase activity"/>
    <property type="evidence" value="ECO:0007669"/>
    <property type="project" value="UniProtKB-ARBA"/>
</dbReference>
<dbReference type="InterPro" id="IPR010987">
    <property type="entry name" value="Glutathione-S-Trfase_C-like"/>
</dbReference>
<dbReference type="SFLD" id="SFLDS00019">
    <property type="entry name" value="Glutathione_Transferase_(cytos"/>
    <property type="match status" value="1"/>
</dbReference>
<gene>
    <name evidence="7" type="ORF">KNV97_05165</name>
</gene>
<dbReference type="InterPro" id="IPR004045">
    <property type="entry name" value="Glutathione_S-Trfase_N"/>
</dbReference>
<dbReference type="SFLD" id="SFLDG00358">
    <property type="entry name" value="Main_(cytGST)"/>
    <property type="match status" value="1"/>
</dbReference>
<feature type="domain" description="GST C-terminal" evidence="6">
    <location>
        <begin position="87"/>
        <end position="206"/>
    </location>
</feature>
<dbReference type="SFLD" id="SFLDG01150">
    <property type="entry name" value="Main.1:_Beta-like"/>
    <property type="match status" value="1"/>
</dbReference>
<evidence type="ECO:0000313" key="8">
    <source>
        <dbReference type="Proteomes" id="UP000694232"/>
    </source>
</evidence>
<reference evidence="7" key="1">
    <citation type="submission" date="2021-06" db="EMBL/GenBank/DDBJ databases">
        <title>Vibrio nov. sp., novel gut bacterium isolated from Yellow Sea oyster.</title>
        <authorList>
            <person name="Muhammad N."/>
            <person name="Nguyen T.H."/>
            <person name="Lee Y.-J."/>
            <person name="Ko J."/>
            <person name="Kim S.-G."/>
        </authorList>
    </citation>
    <scope>NUCLEOTIDE SEQUENCE</scope>
    <source>
        <strain evidence="7">OG9-811</strain>
    </source>
</reference>
<dbReference type="SUPFAM" id="SSF47616">
    <property type="entry name" value="GST C-terminal domain-like"/>
    <property type="match status" value="1"/>
</dbReference>
<name>A0A975U5Z4_9VIBR</name>
<dbReference type="InterPro" id="IPR040079">
    <property type="entry name" value="Glutathione_S-Trfase"/>
</dbReference>
<dbReference type="Gene3D" id="3.40.30.10">
    <property type="entry name" value="Glutaredoxin"/>
    <property type="match status" value="1"/>
</dbReference>
<feature type="domain" description="GST N-terminal" evidence="5">
    <location>
        <begin position="1"/>
        <end position="81"/>
    </location>
</feature>
<dbReference type="FunFam" id="3.40.30.10:FF:000156">
    <property type="entry name" value="Glutathione S-transferase 1"/>
    <property type="match status" value="1"/>
</dbReference>
<dbReference type="SUPFAM" id="SSF52833">
    <property type="entry name" value="Thioredoxin-like"/>
    <property type="match status" value="1"/>
</dbReference>
<dbReference type="RefSeq" id="WP_136487080.1">
    <property type="nucleotide sequence ID" value="NZ_CP076642.1"/>
</dbReference>
<dbReference type="InterPro" id="IPR036249">
    <property type="entry name" value="Thioredoxin-like_sf"/>
</dbReference>
<dbReference type="GO" id="GO:0004364">
    <property type="term" value="F:glutathione transferase activity"/>
    <property type="evidence" value="ECO:0007669"/>
    <property type="project" value="UniProtKB-EC"/>
</dbReference>
<dbReference type="Pfam" id="PF02798">
    <property type="entry name" value="GST_N"/>
    <property type="match status" value="1"/>
</dbReference>
<evidence type="ECO:0000256" key="1">
    <source>
        <dbReference type="ARBA" id="ARBA00012452"/>
    </source>
</evidence>
<evidence type="ECO:0000256" key="2">
    <source>
        <dbReference type="ARBA" id="ARBA00022679"/>
    </source>
</evidence>
<dbReference type="AlphaFoldDB" id="A0A975U5Z4"/>
<keyword evidence="8" id="KW-1185">Reference proteome</keyword>